<keyword evidence="2 5" id="KW-0378">Hydrolase</keyword>
<feature type="region of interest" description="Disordered" evidence="4">
    <location>
        <begin position="1"/>
        <end position="28"/>
    </location>
</feature>
<dbReference type="EMBL" id="JADGJD010002128">
    <property type="protein sequence ID" value="KAJ3034701.1"/>
    <property type="molecule type" value="Genomic_DNA"/>
</dbReference>
<proteinExistence type="predicted"/>
<evidence type="ECO:0000256" key="1">
    <source>
        <dbReference type="ARBA" id="ARBA00013260"/>
    </source>
</evidence>
<accession>A0AAD5S1G0</accession>
<dbReference type="PANTHER" id="PTHR46194:SF1">
    <property type="entry name" value="PEPTIDYL-TRNA HYDROLASE PTRHD1-RELATED"/>
    <property type="match status" value="1"/>
</dbReference>
<sequence>MTLTSSPAPQTESLTTDTKPTALLSPPTTEQMPLTMFVVIRKDLAKTLSWPAGSVITQACHATAAVLHLNKDNPDVQQYLKDWKGMTKVSYEVKNETALRAVADKLTDKNIPYHMWVEQPENIITCLATVPIRKDSAGDAFKKCSLYR</sequence>
<protein>
    <recommendedName>
        <fullName evidence="1">peptidyl-tRNA hydrolase</fullName>
        <ecNumber evidence="1">3.1.1.29</ecNumber>
    </recommendedName>
</protein>
<reference evidence="5" key="1">
    <citation type="submission" date="2020-05" db="EMBL/GenBank/DDBJ databases">
        <title>Phylogenomic resolution of chytrid fungi.</title>
        <authorList>
            <person name="Stajich J.E."/>
            <person name="Amses K."/>
            <person name="Simmons R."/>
            <person name="Seto K."/>
            <person name="Myers J."/>
            <person name="Bonds A."/>
            <person name="Quandt C.A."/>
            <person name="Barry K."/>
            <person name="Liu P."/>
            <person name="Grigoriev I."/>
            <person name="Longcore J.E."/>
            <person name="James T.Y."/>
        </authorList>
    </citation>
    <scope>NUCLEOTIDE SEQUENCE</scope>
    <source>
        <strain evidence="5">JEL0318</strain>
    </source>
</reference>
<comment type="caution">
    <text evidence="5">The sequence shown here is derived from an EMBL/GenBank/DDBJ whole genome shotgun (WGS) entry which is preliminary data.</text>
</comment>
<dbReference type="InterPro" id="IPR042237">
    <property type="entry name" value="PTRHD1"/>
</dbReference>
<evidence type="ECO:0000256" key="3">
    <source>
        <dbReference type="ARBA" id="ARBA00048707"/>
    </source>
</evidence>
<dbReference type="InterPro" id="IPR002833">
    <property type="entry name" value="PTH2"/>
</dbReference>
<dbReference type="SUPFAM" id="SSF102462">
    <property type="entry name" value="Peptidyl-tRNA hydrolase II"/>
    <property type="match status" value="1"/>
</dbReference>
<feature type="compositionally biased region" description="Polar residues" evidence="4">
    <location>
        <begin position="1"/>
        <end position="19"/>
    </location>
</feature>
<name>A0AAD5S1G0_9FUNG</name>
<evidence type="ECO:0000256" key="4">
    <source>
        <dbReference type="SAM" id="MobiDB-lite"/>
    </source>
</evidence>
<dbReference type="InterPro" id="IPR023476">
    <property type="entry name" value="Pep_tRNA_hydro_II_dom_sf"/>
</dbReference>
<dbReference type="Proteomes" id="UP001212841">
    <property type="component" value="Unassembled WGS sequence"/>
</dbReference>
<dbReference type="EC" id="3.1.1.29" evidence="1"/>
<dbReference type="Pfam" id="PF01981">
    <property type="entry name" value="PTH2"/>
    <property type="match status" value="1"/>
</dbReference>
<dbReference type="AlphaFoldDB" id="A0AAD5S1G0"/>
<dbReference type="PANTHER" id="PTHR46194">
    <property type="entry name" value="PEPTIDYL-TRNA HYDROLASE PTRHD1-RELATED"/>
    <property type="match status" value="1"/>
</dbReference>
<dbReference type="GO" id="GO:0004045">
    <property type="term" value="F:peptidyl-tRNA hydrolase activity"/>
    <property type="evidence" value="ECO:0007669"/>
    <property type="project" value="UniProtKB-EC"/>
</dbReference>
<dbReference type="Gene3D" id="3.40.1490.10">
    <property type="entry name" value="Bit1"/>
    <property type="match status" value="1"/>
</dbReference>
<evidence type="ECO:0000313" key="5">
    <source>
        <dbReference type="EMBL" id="KAJ3034701.1"/>
    </source>
</evidence>
<keyword evidence="6" id="KW-1185">Reference proteome</keyword>
<evidence type="ECO:0000313" key="6">
    <source>
        <dbReference type="Proteomes" id="UP001212841"/>
    </source>
</evidence>
<gene>
    <name evidence="5" type="primary">PTRHD1</name>
    <name evidence="5" type="ORF">HK097_004414</name>
</gene>
<comment type="catalytic activity">
    <reaction evidence="3">
        <text>an N-acyl-L-alpha-aminoacyl-tRNA + H2O = an N-acyl-L-amino acid + a tRNA + H(+)</text>
        <dbReference type="Rhea" id="RHEA:54448"/>
        <dbReference type="Rhea" id="RHEA-COMP:10123"/>
        <dbReference type="Rhea" id="RHEA-COMP:13883"/>
        <dbReference type="ChEBI" id="CHEBI:15377"/>
        <dbReference type="ChEBI" id="CHEBI:15378"/>
        <dbReference type="ChEBI" id="CHEBI:59874"/>
        <dbReference type="ChEBI" id="CHEBI:78442"/>
        <dbReference type="ChEBI" id="CHEBI:138191"/>
        <dbReference type="EC" id="3.1.1.29"/>
    </reaction>
</comment>
<evidence type="ECO:0000256" key="2">
    <source>
        <dbReference type="ARBA" id="ARBA00022801"/>
    </source>
</evidence>
<organism evidence="5 6">
    <name type="scientific">Rhizophlyctis rosea</name>
    <dbReference type="NCBI Taxonomy" id="64517"/>
    <lineage>
        <taxon>Eukaryota</taxon>
        <taxon>Fungi</taxon>
        <taxon>Fungi incertae sedis</taxon>
        <taxon>Chytridiomycota</taxon>
        <taxon>Chytridiomycota incertae sedis</taxon>
        <taxon>Chytridiomycetes</taxon>
        <taxon>Rhizophlyctidales</taxon>
        <taxon>Rhizophlyctidaceae</taxon>
        <taxon>Rhizophlyctis</taxon>
    </lineage>
</organism>